<name>A0ABV8HAS4_9FLAO</name>
<organism evidence="1 2">
    <name type="scientific">Zunongwangia endophytica</name>
    <dbReference type="NCBI Taxonomy" id="1808945"/>
    <lineage>
        <taxon>Bacteria</taxon>
        <taxon>Pseudomonadati</taxon>
        <taxon>Bacteroidota</taxon>
        <taxon>Flavobacteriia</taxon>
        <taxon>Flavobacteriales</taxon>
        <taxon>Flavobacteriaceae</taxon>
        <taxon>Zunongwangia</taxon>
    </lineage>
</organism>
<evidence type="ECO:0000313" key="2">
    <source>
        <dbReference type="Proteomes" id="UP001595793"/>
    </source>
</evidence>
<dbReference type="InterPro" id="IPR008323">
    <property type="entry name" value="UCP033563"/>
</dbReference>
<dbReference type="EMBL" id="JBHSAS010000006">
    <property type="protein sequence ID" value="MFC4027389.1"/>
    <property type="molecule type" value="Genomic_DNA"/>
</dbReference>
<evidence type="ECO:0000313" key="1">
    <source>
        <dbReference type="EMBL" id="MFC4027389.1"/>
    </source>
</evidence>
<dbReference type="PANTHER" id="PTHR36454:SF1">
    <property type="entry name" value="DUF1015 DOMAIN-CONTAINING PROTEIN"/>
    <property type="match status" value="1"/>
</dbReference>
<comment type="caution">
    <text evidence="1">The sequence shown here is derived from an EMBL/GenBank/DDBJ whole genome shotgun (WGS) entry which is preliminary data.</text>
</comment>
<protein>
    <submittedName>
        <fullName evidence="1">DUF1015 domain-containing protein</fullName>
    </submittedName>
</protein>
<dbReference type="RefSeq" id="WP_290234263.1">
    <property type="nucleotide sequence ID" value="NZ_JAUFPZ010000002.1"/>
</dbReference>
<dbReference type="PIRSF" id="PIRSF033563">
    <property type="entry name" value="UCP033563"/>
    <property type="match status" value="1"/>
</dbReference>
<dbReference type="Proteomes" id="UP001595793">
    <property type="component" value="Unassembled WGS sequence"/>
</dbReference>
<accession>A0ABV8HAS4</accession>
<dbReference type="Pfam" id="PF06245">
    <property type="entry name" value="DUF1015"/>
    <property type="match status" value="1"/>
</dbReference>
<keyword evidence="2" id="KW-1185">Reference proteome</keyword>
<dbReference type="PANTHER" id="PTHR36454">
    <property type="entry name" value="LMO2823 PROTEIN"/>
    <property type="match status" value="1"/>
</dbReference>
<proteinExistence type="predicted"/>
<reference evidence="2" key="1">
    <citation type="journal article" date="2019" name="Int. J. Syst. Evol. Microbiol.">
        <title>The Global Catalogue of Microorganisms (GCM) 10K type strain sequencing project: providing services to taxonomists for standard genome sequencing and annotation.</title>
        <authorList>
            <consortium name="The Broad Institute Genomics Platform"/>
            <consortium name="The Broad Institute Genome Sequencing Center for Infectious Disease"/>
            <person name="Wu L."/>
            <person name="Ma J."/>
        </authorList>
    </citation>
    <scope>NUCLEOTIDE SEQUENCE [LARGE SCALE GENOMIC DNA]</scope>
    <source>
        <strain evidence="2">CECT 9128</strain>
    </source>
</reference>
<gene>
    <name evidence="1" type="ORF">ACFOS1_08230</name>
</gene>
<sequence length="411" mass="48362">MVKITPFKAVRPQRAKAGLVASRPYGEYNEAEMRARLDYNPYSFLHILNPGYKFQQTISGTQKFQLIKNRYLEFKEENTFVQDENPCFYIYKMETRDLSCCGIIAAASAEDYKNGIIKKHEETIASRESLFKDYVKTVGFNTEPVLLTYEDQPEIQEILAKIMQQNPEYEFATRQREMHYLWKVDSKAEIEQIQQFFSKMESIYIADGHHRSASSFLLSQESAKNNEHHTGKESYNHFLSYFIPENHLKIYQFRRLITDLNDYSKEDFLIKLDEHFRIENRKLDAYKPEQKHHFKMYLDGEFYSLYLRKTSMHFTDTLSQLDCQILYDLVLKPILGINDLRNDKRISYIPGKNDILEMKNLIDNGEFAIGFGMLPVSISEIKKIADEGLTMPPKSTYIEPKLRSGLTIYEF</sequence>